<dbReference type="GO" id="GO:0017178">
    <property type="term" value="F:diphthine-ammonia ligase activity"/>
    <property type="evidence" value="ECO:0007669"/>
    <property type="project" value="UniProtKB-EC"/>
</dbReference>
<dbReference type="Proteomes" id="UP000050795">
    <property type="component" value="Unassembled WGS sequence"/>
</dbReference>
<evidence type="ECO:0000256" key="12">
    <source>
        <dbReference type="ARBA" id="ARBA00048108"/>
    </source>
</evidence>
<dbReference type="GO" id="GO:0017183">
    <property type="term" value="P:protein histidyl modification to diphthamide"/>
    <property type="evidence" value="ECO:0007669"/>
    <property type="project" value="TreeGrafter"/>
</dbReference>
<reference evidence="15" key="2">
    <citation type="submission" date="2023-11" db="UniProtKB">
        <authorList>
            <consortium name="WormBaseParasite"/>
        </authorList>
    </citation>
    <scope>IDENTIFICATION</scope>
</reference>
<evidence type="ECO:0000256" key="6">
    <source>
        <dbReference type="ARBA" id="ARBA00022741"/>
    </source>
</evidence>
<dbReference type="PANTHER" id="PTHR12196:SF2">
    <property type="entry name" value="DIPHTHINE--AMMONIA LIGASE"/>
    <property type="match status" value="1"/>
</dbReference>
<accession>A0AA85JIJ0</accession>
<evidence type="ECO:0000256" key="9">
    <source>
        <dbReference type="ARBA" id="ARBA00031202"/>
    </source>
</evidence>
<dbReference type="EC" id="6.3.1.14" evidence="3"/>
<evidence type="ECO:0000256" key="1">
    <source>
        <dbReference type="ARBA" id="ARBA00005156"/>
    </source>
</evidence>
<dbReference type="FunFam" id="3.90.1490.10:FF:000001">
    <property type="entry name" value="Diphthine--ammonia ligase"/>
    <property type="match status" value="1"/>
</dbReference>
<evidence type="ECO:0000256" key="3">
    <source>
        <dbReference type="ARBA" id="ARBA00012089"/>
    </source>
</evidence>
<sequence length="725" mass="81798">MKFVALISGGKDSVYNIMECVAHGHKLVALANLSPPKHLHDKTVEIDSFMYQSVGSESVEFISKALNVPLYQMELRGFSHCRRLLYDECHNDEVEDLYELLSRVLCEHSDVTAVSSGAILSDYQRYRVENVTHRLGLRSLCFLWQRSQEELLEDMISAHIEAIIIKIASFGLTIDDFLGFRLNDVATKLFKLSVPPWSLNVCGEGGEFETTTLDCPMFRSRISLASEPELVIHSKDPFSPTAYLRLKNLILEAKPSDEVYYTSEQLLSLEGKCINNQGNNHTSARRPFISPLDRLKEIQLKTCEEIRNDIICTQLNTSGSLSITSDDNTQKCNEVNLKSLNDFARCLGSEIWLTSNFIGTSEKSDKIDEATENAFHQMKNMFDSSGIEPQQILQFIVVLSQPLSADVFSVFNQAYTVQLNEWFDEKSKNHITHKSKPVTSYLPARVCISMNSFSQEINVHSREGCRISLSAIICHGKSDMYEWINSLRGLYVQSISHWAPANIGPYSQAIGVPTLCSHSENCTSSCGLEQFTFYSGQIGLIPELEVLPSQTGHFSRITEALETESWLAIRHCHRIMKCMSPSKIWTNLFIGICYAVDEDSLIQARKHFHLSVCSVISDSKHISSMCDCNKCIVWIIVSGLPKNASVEWQWITGPSASLVTSVDDTINNGSFVPQNTFMLFYRYDYYQSNQKILLELLSAYKGFVLPVIKFADPNVNTVFVSVHNK</sequence>
<evidence type="ECO:0000256" key="5">
    <source>
        <dbReference type="ARBA" id="ARBA00022598"/>
    </source>
</evidence>
<dbReference type="GO" id="GO:0005524">
    <property type="term" value="F:ATP binding"/>
    <property type="evidence" value="ECO:0007669"/>
    <property type="project" value="UniProtKB-KW"/>
</dbReference>
<proteinExistence type="inferred from homology"/>
<name>A0AA85JIJ0_TRIRE</name>
<keyword evidence="6" id="KW-0547">Nucleotide-binding</keyword>
<dbReference type="InterPro" id="IPR035959">
    <property type="entry name" value="RutC-like_sf"/>
</dbReference>
<keyword evidence="7" id="KW-0067">ATP-binding</keyword>
<dbReference type="WBParaSite" id="TREG1_22730.1">
    <property type="protein sequence ID" value="TREG1_22730.1"/>
    <property type="gene ID" value="TREG1_22730"/>
</dbReference>
<evidence type="ECO:0000256" key="7">
    <source>
        <dbReference type="ARBA" id="ARBA00022840"/>
    </source>
</evidence>
<dbReference type="Gene3D" id="3.40.50.620">
    <property type="entry name" value="HUPs"/>
    <property type="match status" value="1"/>
</dbReference>
<evidence type="ECO:0000256" key="11">
    <source>
        <dbReference type="ARBA" id="ARBA00032849"/>
    </source>
</evidence>
<dbReference type="InterPro" id="IPR030662">
    <property type="entry name" value="DPH6/MJ0570"/>
</dbReference>
<dbReference type="NCBIfam" id="TIGR00290">
    <property type="entry name" value="MJ0570_dom"/>
    <property type="match status" value="1"/>
</dbReference>
<dbReference type="InterPro" id="IPR002761">
    <property type="entry name" value="Diphthami_syn_dom"/>
</dbReference>
<evidence type="ECO:0000313" key="14">
    <source>
        <dbReference type="Proteomes" id="UP000050795"/>
    </source>
</evidence>
<comment type="pathway">
    <text evidence="1">Protein modification; peptidyl-diphthamide biosynthesis.</text>
</comment>
<feature type="domain" description="Diphthamide synthase" evidence="13">
    <location>
        <begin position="1"/>
        <end position="225"/>
    </location>
</feature>
<keyword evidence="5" id="KW-0436">Ligase</keyword>
<dbReference type="FunFam" id="3.40.50.620:FF:000145">
    <property type="entry name" value="ATP-binding domain containing protein"/>
    <property type="match status" value="1"/>
</dbReference>
<dbReference type="CDD" id="cd01994">
    <property type="entry name" value="AANH_PF0828-like"/>
    <property type="match status" value="1"/>
</dbReference>
<dbReference type="CDD" id="cd06156">
    <property type="entry name" value="eu_AANH_C_2"/>
    <property type="match status" value="1"/>
</dbReference>
<comment type="similarity">
    <text evidence="2">Belongs to the Diphthine--ammonia ligase family.</text>
</comment>
<dbReference type="AlphaFoldDB" id="A0AA85JIJ0"/>
<reference evidence="14" key="1">
    <citation type="submission" date="2022-06" db="EMBL/GenBank/DDBJ databases">
        <authorList>
            <person name="Berger JAMES D."/>
            <person name="Berger JAMES D."/>
        </authorList>
    </citation>
    <scope>NUCLEOTIDE SEQUENCE [LARGE SCALE GENOMIC DNA]</scope>
</reference>
<evidence type="ECO:0000313" key="15">
    <source>
        <dbReference type="WBParaSite" id="TREG1_22730.1"/>
    </source>
</evidence>
<dbReference type="PANTHER" id="PTHR12196">
    <property type="entry name" value="DOMAIN OF UNKNOWN FUNCTION 71 DUF71 -CONTAINING PROTEIN"/>
    <property type="match status" value="1"/>
</dbReference>
<dbReference type="SUPFAM" id="SSF55298">
    <property type="entry name" value="YjgF-like"/>
    <property type="match status" value="1"/>
</dbReference>
<dbReference type="Gene3D" id="3.30.1330.40">
    <property type="entry name" value="RutC-like"/>
    <property type="match status" value="1"/>
</dbReference>
<protein>
    <recommendedName>
        <fullName evidence="4">Diphthine--ammonia ligase</fullName>
        <ecNumber evidence="3">6.3.1.14</ecNumber>
    </recommendedName>
    <alternativeName>
        <fullName evidence="9">ATP-binding domain-containing protein 4</fullName>
    </alternativeName>
    <alternativeName>
        <fullName evidence="8">Diphthamide synthase</fullName>
    </alternativeName>
    <alternativeName>
        <fullName evidence="10">Diphthamide synthetase</fullName>
    </alternativeName>
    <alternativeName>
        <fullName evidence="11">Protein DPH6 homolog</fullName>
    </alternativeName>
</protein>
<evidence type="ECO:0000256" key="10">
    <source>
        <dbReference type="ARBA" id="ARBA00031552"/>
    </source>
</evidence>
<evidence type="ECO:0000259" key="13">
    <source>
        <dbReference type="Pfam" id="PF01902"/>
    </source>
</evidence>
<dbReference type="Pfam" id="PF01902">
    <property type="entry name" value="Diphthami_syn_2"/>
    <property type="match status" value="1"/>
</dbReference>
<keyword evidence="14" id="KW-1185">Reference proteome</keyword>
<dbReference type="InterPro" id="IPR014729">
    <property type="entry name" value="Rossmann-like_a/b/a_fold"/>
</dbReference>
<organism evidence="14 15">
    <name type="scientific">Trichobilharzia regenti</name>
    <name type="common">Nasal bird schistosome</name>
    <dbReference type="NCBI Taxonomy" id="157069"/>
    <lineage>
        <taxon>Eukaryota</taxon>
        <taxon>Metazoa</taxon>
        <taxon>Spiralia</taxon>
        <taxon>Lophotrochozoa</taxon>
        <taxon>Platyhelminthes</taxon>
        <taxon>Trematoda</taxon>
        <taxon>Digenea</taxon>
        <taxon>Strigeidida</taxon>
        <taxon>Schistosomatoidea</taxon>
        <taxon>Schistosomatidae</taxon>
        <taxon>Trichobilharzia</taxon>
    </lineage>
</organism>
<evidence type="ECO:0000256" key="2">
    <source>
        <dbReference type="ARBA" id="ARBA00008496"/>
    </source>
</evidence>
<evidence type="ECO:0000256" key="4">
    <source>
        <dbReference type="ARBA" id="ARBA00018426"/>
    </source>
</evidence>
<comment type="catalytic activity">
    <reaction evidence="12">
        <text>diphthine-[translation elongation factor 2] + NH4(+) + ATP = diphthamide-[translation elongation factor 2] + AMP + diphosphate + H(+)</text>
        <dbReference type="Rhea" id="RHEA:19753"/>
        <dbReference type="Rhea" id="RHEA-COMP:10172"/>
        <dbReference type="Rhea" id="RHEA-COMP:10174"/>
        <dbReference type="ChEBI" id="CHEBI:15378"/>
        <dbReference type="ChEBI" id="CHEBI:16692"/>
        <dbReference type="ChEBI" id="CHEBI:28938"/>
        <dbReference type="ChEBI" id="CHEBI:30616"/>
        <dbReference type="ChEBI" id="CHEBI:33019"/>
        <dbReference type="ChEBI" id="CHEBI:82696"/>
        <dbReference type="ChEBI" id="CHEBI:456215"/>
        <dbReference type="EC" id="6.3.1.14"/>
    </reaction>
</comment>
<evidence type="ECO:0000256" key="8">
    <source>
        <dbReference type="ARBA" id="ARBA00029814"/>
    </source>
</evidence>
<dbReference type="SUPFAM" id="SSF52402">
    <property type="entry name" value="Adenine nucleotide alpha hydrolases-like"/>
    <property type="match status" value="1"/>
</dbReference>
<dbReference type="Gene3D" id="3.90.1490.10">
    <property type="entry name" value="putative n-type atp pyrophosphatase, domain 2"/>
    <property type="match status" value="1"/>
</dbReference>